<dbReference type="Pfam" id="PF03552">
    <property type="entry name" value="Cellulose_synt"/>
    <property type="match status" value="1"/>
</dbReference>
<evidence type="ECO:0000256" key="15">
    <source>
        <dbReference type="ARBA" id="ARBA00048451"/>
    </source>
</evidence>
<evidence type="ECO:0000256" key="16">
    <source>
        <dbReference type="PIRSR" id="PIRSR605150-2"/>
    </source>
</evidence>
<dbReference type="GO" id="GO:0030244">
    <property type="term" value="P:cellulose biosynthetic process"/>
    <property type="evidence" value="ECO:0007669"/>
    <property type="project" value="InterPro"/>
</dbReference>
<evidence type="ECO:0000256" key="4">
    <source>
        <dbReference type="ARBA" id="ARBA00022676"/>
    </source>
</evidence>
<comment type="subcellular location">
    <subcellularLocation>
        <location evidence="1">Endomembrane system</location>
    </subcellularLocation>
</comment>
<evidence type="ECO:0000256" key="14">
    <source>
        <dbReference type="ARBA" id="ARBA00038887"/>
    </source>
</evidence>
<evidence type="ECO:0000259" key="17">
    <source>
        <dbReference type="Pfam" id="PF00294"/>
    </source>
</evidence>
<name>A0AAQ3MEA7_VIGMU</name>
<gene>
    <name evidence="18" type="ORF">V8G54_035043</name>
</gene>
<dbReference type="InterPro" id="IPR011611">
    <property type="entry name" value="PfkB_dom"/>
</dbReference>
<dbReference type="PANTHER" id="PTHR43085:SF1">
    <property type="entry name" value="PSEUDOURIDINE KINASE-RELATED"/>
    <property type="match status" value="1"/>
</dbReference>
<comment type="function">
    <text evidence="13">May play an important role in maintaining the flux of carbon towards starch formation.</text>
</comment>
<keyword evidence="10" id="KW-1133">Transmembrane helix</keyword>
<accession>A0AAQ3MEA7</accession>
<evidence type="ECO:0000256" key="3">
    <source>
        <dbReference type="ARBA" id="ARBA00010688"/>
    </source>
</evidence>
<dbReference type="PROSITE" id="PS00584">
    <property type="entry name" value="PFKB_KINASES_2"/>
    <property type="match status" value="1"/>
</dbReference>
<evidence type="ECO:0000256" key="9">
    <source>
        <dbReference type="ARBA" id="ARBA00022840"/>
    </source>
</evidence>
<evidence type="ECO:0000256" key="1">
    <source>
        <dbReference type="ARBA" id="ARBA00004308"/>
    </source>
</evidence>
<keyword evidence="11" id="KW-0472">Membrane</keyword>
<dbReference type="FunFam" id="3.40.1190.20:FF:000005">
    <property type="entry name" value="Probable fructokinase-2"/>
    <property type="match status" value="1"/>
</dbReference>
<proteinExistence type="inferred from homology"/>
<keyword evidence="6" id="KW-0812">Transmembrane</keyword>
<dbReference type="AlphaFoldDB" id="A0AAQ3MEA7"/>
<dbReference type="EC" id="2.7.1.4" evidence="14"/>
<dbReference type="PANTHER" id="PTHR43085">
    <property type="entry name" value="HEXOKINASE FAMILY MEMBER"/>
    <property type="match status" value="1"/>
</dbReference>
<evidence type="ECO:0000256" key="10">
    <source>
        <dbReference type="ARBA" id="ARBA00022989"/>
    </source>
</evidence>
<dbReference type="EMBL" id="CP144690">
    <property type="protein sequence ID" value="WVY89529.1"/>
    <property type="molecule type" value="Genomic_DNA"/>
</dbReference>
<comment type="catalytic activity">
    <reaction evidence="15">
        <text>D-fructose + ATP = D-fructose 6-phosphate + ADP + H(+)</text>
        <dbReference type="Rhea" id="RHEA:16125"/>
        <dbReference type="ChEBI" id="CHEBI:15378"/>
        <dbReference type="ChEBI" id="CHEBI:30616"/>
        <dbReference type="ChEBI" id="CHEBI:37721"/>
        <dbReference type="ChEBI" id="CHEBI:61527"/>
        <dbReference type="ChEBI" id="CHEBI:456216"/>
        <dbReference type="EC" id="2.7.1.4"/>
    </reaction>
</comment>
<evidence type="ECO:0000256" key="7">
    <source>
        <dbReference type="ARBA" id="ARBA00022741"/>
    </source>
</evidence>
<dbReference type="InterPro" id="IPR029056">
    <property type="entry name" value="Ribokinase-like"/>
</dbReference>
<dbReference type="InterPro" id="IPR005150">
    <property type="entry name" value="Cellulose_synth"/>
</dbReference>
<dbReference type="GO" id="GO:0005829">
    <property type="term" value="C:cytosol"/>
    <property type="evidence" value="ECO:0007669"/>
    <property type="project" value="TreeGrafter"/>
</dbReference>
<dbReference type="GO" id="GO:0012505">
    <property type="term" value="C:endomembrane system"/>
    <property type="evidence" value="ECO:0007669"/>
    <property type="project" value="UniProtKB-SubCell"/>
</dbReference>
<dbReference type="GO" id="GO:0016760">
    <property type="term" value="F:cellulose synthase (UDP-forming) activity"/>
    <property type="evidence" value="ECO:0007669"/>
    <property type="project" value="InterPro"/>
</dbReference>
<evidence type="ECO:0000256" key="2">
    <source>
        <dbReference type="ARBA" id="ARBA00004727"/>
    </source>
</evidence>
<dbReference type="Pfam" id="PF00294">
    <property type="entry name" value="PfkB"/>
    <property type="match status" value="2"/>
</dbReference>
<evidence type="ECO:0000313" key="18">
    <source>
        <dbReference type="EMBL" id="WVY89529.1"/>
    </source>
</evidence>
<organism evidence="18 19">
    <name type="scientific">Vigna mungo</name>
    <name type="common">Black gram</name>
    <name type="synonym">Phaseolus mungo</name>
    <dbReference type="NCBI Taxonomy" id="3915"/>
    <lineage>
        <taxon>Eukaryota</taxon>
        <taxon>Viridiplantae</taxon>
        <taxon>Streptophyta</taxon>
        <taxon>Embryophyta</taxon>
        <taxon>Tracheophyta</taxon>
        <taxon>Spermatophyta</taxon>
        <taxon>Magnoliopsida</taxon>
        <taxon>eudicotyledons</taxon>
        <taxon>Gunneridae</taxon>
        <taxon>Pentapetalae</taxon>
        <taxon>rosids</taxon>
        <taxon>fabids</taxon>
        <taxon>Fabales</taxon>
        <taxon>Fabaceae</taxon>
        <taxon>Papilionoideae</taxon>
        <taxon>50 kb inversion clade</taxon>
        <taxon>NPAAA clade</taxon>
        <taxon>indigoferoid/millettioid clade</taxon>
        <taxon>Phaseoleae</taxon>
        <taxon>Vigna</taxon>
    </lineage>
</organism>
<dbReference type="InterPro" id="IPR050306">
    <property type="entry name" value="PfkB_Carbo_kinase"/>
</dbReference>
<dbReference type="GO" id="GO:0009570">
    <property type="term" value="C:chloroplast stroma"/>
    <property type="evidence" value="ECO:0007669"/>
    <property type="project" value="TreeGrafter"/>
</dbReference>
<evidence type="ECO:0000256" key="5">
    <source>
        <dbReference type="ARBA" id="ARBA00022679"/>
    </source>
</evidence>
<protein>
    <recommendedName>
        <fullName evidence="14">fructokinase</fullName>
        <ecNumber evidence="14">2.7.1.4</ecNumber>
    </recommendedName>
</protein>
<keyword evidence="19" id="KW-1185">Reference proteome</keyword>
<sequence>MALHCGVFSFRSVASHPLSSVKFSQPTVKASTFASPLTPPIVKLDVRGKAVPGDGTPETKESPLVVCFGEMLIDFVPTVSGLSLAEAPAFKKAPGGAPANVAVGISRLGGSSAFIGKVLYSKLDIVPASLSLCCQTLGLLINFLNPLVMLPAPCIHKVQFFQTLKLTNRTRESPAIAMDYPSDKLAVYLSDDGGCPVTLYGMKEAGEFPKEWVPFCRKYGFFFLLFLFLLEEEEFMEHNCKQTKIVLSCFKSSNVGEDEFGYMLVDILKENNVNHEGMRFDPDARTALAFVTLRSDGEREFMFYRNPSADMLLQEDELDLDLIRKAKIFHYGSISLITEPCKSAHIAAAKAAKDAGVVLSYDPNLRLPLWPSEDSAREGILSIWETADIIKVSEEEISFLTKGEDPYDDAVVRKLFHENLKLLLVTEGAEGCRYYTKEFSGRVKGLKVDAVDTTGAGDAFVAGMLSQLAANLSLIQKEEELRDSLKFANVCGALTVTERGAIPALPTKEAVLDALLKPVS</sequence>
<evidence type="ECO:0000256" key="6">
    <source>
        <dbReference type="ARBA" id="ARBA00022692"/>
    </source>
</evidence>
<dbReference type="GO" id="GO:0005524">
    <property type="term" value="F:ATP binding"/>
    <property type="evidence" value="ECO:0007669"/>
    <property type="project" value="UniProtKB-KW"/>
</dbReference>
<reference evidence="18 19" key="1">
    <citation type="journal article" date="2023" name="Life. Sci Alliance">
        <title>Evolutionary insights into 3D genome organization and epigenetic landscape of Vigna mungo.</title>
        <authorList>
            <person name="Junaid A."/>
            <person name="Singh B."/>
            <person name="Bhatia S."/>
        </authorList>
    </citation>
    <scope>NUCLEOTIDE SEQUENCE [LARGE SCALE GENOMIC DNA]</scope>
    <source>
        <strain evidence="18">Urdbean</strain>
    </source>
</reference>
<evidence type="ECO:0000313" key="19">
    <source>
        <dbReference type="Proteomes" id="UP001374535"/>
    </source>
</evidence>
<dbReference type="SUPFAM" id="SSF53613">
    <property type="entry name" value="Ribokinase-like"/>
    <property type="match status" value="2"/>
</dbReference>
<keyword evidence="9" id="KW-0067">ATP-binding</keyword>
<evidence type="ECO:0000256" key="12">
    <source>
        <dbReference type="ARBA" id="ARBA00023277"/>
    </source>
</evidence>
<feature type="binding site" evidence="16">
    <location>
        <position position="192"/>
    </location>
    <ligand>
        <name>UDP-alpha-D-glucose</name>
        <dbReference type="ChEBI" id="CHEBI:58885"/>
    </ligand>
</feature>
<feature type="domain" description="Carbohydrate kinase PfkB" evidence="17">
    <location>
        <begin position="253"/>
        <end position="507"/>
    </location>
</feature>
<dbReference type="InterPro" id="IPR002173">
    <property type="entry name" value="Carboh/pur_kinase_PfkB_CS"/>
</dbReference>
<keyword evidence="5" id="KW-0808">Transferase</keyword>
<keyword evidence="12" id="KW-0119">Carbohydrate metabolism</keyword>
<dbReference type="GO" id="GO:0006000">
    <property type="term" value="P:fructose metabolic process"/>
    <property type="evidence" value="ECO:0007669"/>
    <property type="project" value="TreeGrafter"/>
</dbReference>
<feature type="domain" description="Carbohydrate kinase PfkB" evidence="17">
    <location>
        <begin position="64"/>
        <end position="118"/>
    </location>
</feature>
<keyword evidence="7" id="KW-0547">Nucleotide-binding</keyword>
<dbReference type="Gene3D" id="3.40.1190.20">
    <property type="match status" value="1"/>
</dbReference>
<keyword evidence="4" id="KW-0328">Glycosyltransferase</keyword>
<evidence type="ECO:0000256" key="13">
    <source>
        <dbReference type="ARBA" id="ARBA00037195"/>
    </source>
</evidence>
<evidence type="ECO:0000256" key="8">
    <source>
        <dbReference type="ARBA" id="ARBA00022777"/>
    </source>
</evidence>
<dbReference type="Proteomes" id="UP001374535">
    <property type="component" value="Chromosome 11"/>
</dbReference>
<evidence type="ECO:0000256" key="11">
    <source>
        <dbReference type="ARBA" id="ARBA00023136"/>
    </source>
</evidence>
<comment type="pathway">
    <text evidence="2">Glycan biosynthesis; starch biosynthesis.</text>
</comment>
<dbReference type="CDD" id="cd01167">
    <property type="entry name" value="bac_FRK"/>
    <property type="match status" value="1"/>
</dbReference>
<comment type="similarity">
    <text evidence="3">Belongs to the carbohydrate kinase PfkB family.</text>
</comment>
<dbReference type="GO" id="GO:0008865">
    <property type="term" value="F:fructokinase activity"/>
    <property type="evidence" value="ECO:0007669"/>
    <property type="project" value="UniProtKB-EC"/>
</dbReference>
<keyword evidence="8" id="KW-0418">Kinase</keyword>
<dbReference type="GO" id="GO:0016020">
    <property type="term" value="C:membrane"/>
    <property type="evidence" value="ECO:0007669"/>
    <property type="project" value="InterPro"/>
</dbReference>
<dbReference type="Gene3D" id="3.40.1190.30">
    <property type="match status" value="1"/>
</dbReference>